<keyword evidence="2 5" id="KW-0812">Transmembrane</keyword>
<keyword evidence="3 5" id="KW-1133">Transmembrane helix</keyword>
<evidence type="ECO:0000256" key="4">
    <source>
        <dbReference type="ARBA" id="ARBA00023136"/>
    </source>
</evidence>
<dbReference type="PANTHER" id="PTHR43847:SF1">
    <property type="entry name" value="BLL3993 PROTEIN"/>
    <property type="match status" value="1"/>
</dbReference>
<comment type="subcellular location">
    <subcellularLocation>
        <location evidence="1">Membrane</location>
        <topology evidence="1">Multi-pass membrane protein</topology>
    </subcellularLocation>
</comment>
<dbReference type="PANTHER" id="PTHR43847">
    <property type="entry name" value="BLL3993 PROTEIN"/>
    <property type="match status" value="1"/>
</dbReference>
<comment type="caution">
    <text evidence="6">The sequence shown here is derived from an EMBL/GenBank/DDBJ whole genome shotgun (WGS) entry which is preliminary data.</text>
</comment>
<evidence type="ECO:0000256" key="5">
    <source>
        <dbReference type="SAM" id="Phobius"/>
    </source>
</evidence>
<dbReference type="GO" id="GO:0004671">
    <property type="term" value="F:protein C-terminal S-isoprenylcysteine carboxyl O-methyltransferase activity"/>
    <property type="evidence" value="ECO:0007669"/>
    <property type="project" value="InterPro"/>
</dbReference>
<dbReference type="Proteomes" id="UP000267430">
    <property type="component" value="Unassembled WGS sequence"/>
</dbReference>
<keyword evidence="6" id="KW-0489">Methyltransferase</keyword>
<evidence type="ECO:0000256" key="3">
    <source>
        <dbReference type="ARBA" id="ARBA00022989"/>
    </source>
</evidence>
<dbReference type="Gene3D" id="1.20.120.1630">
    <property type="match status" value="1"/>
</dbReference>
<gene>
    <name evidence="6" type="ORF">ELQ35_10765</name>
</gene>
<accession>A0A3S0VJA8</accession>
<dbReference type="InterPro" id="IPR007269">
    <property type="entry name" value="ICMT_MeTrfase"/>
</dbReference>
<proteinExistence type="predicted"/>
<reference evidence="6 7" key="1">
    <citation type="submission" date="2018-12" db="EMBL/GenBank/DDBJ databases">
        <title>Bacillus chawlae sp. nov., Bacillus glennii sp. nov., and Bacillus saganii sp. nov. Isolated from the Vehicle Assembly Building at Kennedy Space Center where the Viking Spacecraft were Assembled.</title>
        <authorList>
            <person name="Seuylemezian A."/>
            <person name="Vaishampayan P."/>
        </authorList>
    </citation>
    <scope>NUCLEOTIDE SEQUENCE [LARGE SCALE GENOMIC DNA]</scope>
    <source>
        <strain evidence="6 7">L5</strain>
    </source>
</reference>
<organism evidence="6 7">
    <name type="scientific">Peribacillus cavernae</name>
    <dbReference type="NCBI Taxonomy" id="1674310"/>
    <lineage>
        <taxon>Bacteria</taxon>
        <taxon>Bacillati</taxon>
        <taxon>Bacillota</taxon>
        <taxon>Bacilli</taxon>
        <taxon>Bacillales</taxon>
        <taxon>Bacillaceae</taxon>
        <taxon>Peribacillus</taxon>
    </lineage>
</organism>
<protein>
    <submittedName>
        <fullName evidence="6">Isoprenylcysteine carboxyl methyltransferase</fullName>
    </submittedName>
</protein>
<dbReference type="GO" id="GO:0016020">
    <property type="term" value="C:membrane"/>
    <property type="evidence" value="ECO:0007669"/>
    <property type="project" value="UniProtKB-SubCell"/>
</dbReference>
<dbReference type="InterPro" id="IPR052527">
    <property type="entry name" value="Metal_cation-efflux_comp"/>
</dbReference>
<dbReference type="OrthoDB" id="7203053at2"/>
<evidence type="ECO:0000256" key="2">
    <source>
        <dbReference type="ARBA" id="ARBA00022692"/>
    </source>
</evidence>
<dbReference type="EMBL" id="RYZZ01000012">
    <property type="protein sequence ID" value="RUQ29099.1"/>
    <property type="molecule type" value="Genomic_DNA"/>
</dbReference>
<sequence>MFFYLFFSFVVAQRLIELVIARRNEAQMKAKGAFEAGQNHYKWIVLMHTAFLISLFGEGGLLGNGPVQWWYIPFALFIVTQCLRIWSLVSLGQFWNTKIIILPGAKVVARGPYRFMRHPNYVIVATEIIVIPLIFQAYITAIVFTILNAIVLSFRIRVEEQALQQATNYYETFSKRPRFFPKETK</sequence>
<feature type="transmembrane region" description="Helical" evidence="5">
    <location>
        <begin position="40"/>
        <end position="57"/>
    </location>
</feature>
<dbReference type="AlphaFoldDB" id="A0A3S0VJA8"/>
<keyword evidence="6" id="KW-0808">Transferase</keyword>
<evidence type="ECO:0000313" key="6">
    <source>
        <dbReference type="EMBL" id="RUQ29099.1"/>
    </source>
</evidence>
<keyword evidence="4 5" id="KW-0472">Membrane</keyword>
<name>A0A3S0VJA8_9BACI</name>
<dbReference type="GO" id="GO:0032259">
    <property type="term" value="P:methylation"/>
    <property type="evidence" value="ECO:0007669"/>
    <property type="project" value="UniProtKB-KW"/>
</dbReference>
<keyword evidence="7" id="KW-1185">Reference proteome</keyword>
<evidence type="ECO:0000256" key="1">
    <source>
        <dbReference type="ARBA" id="ARBA00004141"/>
    </source>
</evidence>
<dbReference type="Pfam" id="PF04140">
    <property type="entry name" value="ICMT"/>
    <property type="match status" value="1"/>
</dbReference>
<feature type="transmembrane region" description="Helical" evidence="5">
    <location>
        <begin position="121"/>
        <end position="147"/>
    </location>
</feature>
<feature type="transmembrane region" description="Helical" evidence="5">
    <location>
        <begin position="69"/>
        <end position="89"/>
    </location>
</feature>
<evidence type="ECO:0000313" key="7">
    <source>
        <dbReference type="Proteomes" id="UP000267430"/>
    </source>
</evidence>